<proteinExistence type="predicted"/>
<evidence type="ECO:0000313" key="1">
    <source>
        <dbReference type="EMBL" id="CCB79011.1"/>
    </source>
</evidence>
<dbReference type="STRING" id="1002804.HBZC1_00250"/>
<sequence length="74" mass="8091">MGLCSLKPKKSYNAPKDLCYIFACFILSWCCGFKGFAHQLQNTGGLGGLSQHGFTLDKAVGKTCYETFILAVTF</sequence>
<protein>
    <submittedName>
        <fullName evidence="1">Uncharacterized protein</fullName>
    </submittedName>
</protein>
<keyword evidence="2" id="KW-1185">Reference proteome</keyword>
<organism evidence="1 2">
    <name type="scientific">Helicobacter bizzozeronii (strain CIII-1)</name>
    <dbReference type="NCBI Taxonomy" id="1002804"/>
    <lineage>
        <taxon>Bacteria</taxon>
        <taxon>Pseudomonadati</taxon>
        <taxon>Campylobacterota</taxon>
        <taxon>Epsilonproteobacteria</taxon>
        <taxon>Campylobacterales</taxon>
        <taxon>Helicobacteraceae</taxon>
        <taxon>Helicobacter</taxon>
    </lineage>
</organism>
<dbReference type="KEGG" id="hbi:HBZC1_00250"/>
<reference evidence="1 2" key="1">
    <citation type="journal article" date="2011" name="J. Bacteriol.">
        <title>Genome sequence of Helicobacter bizzozeronii strain CIII-1, an isolate from human gastric mucosa.</title>
        <authorList>
            <person name="Schott T."/>
            <person name="Rossi M."/>
            <person name="Hanninen M.L."/>
        </authorList>
    </citation>
    <scope>NUCLEOTIDE SEQUENCE [LARGE SCALE GENOMIC DNA]</scope>
    <source>
        <strain evidence="1 2">CIII-1</strain>
    </source>
</reference>
<dbReference type="HOGENOM" id="CLU_2682716_0_0_7"/>
<accession>F8KQK7</accession>
<dbReference type="AlphaFoldDB" id="F8KQK7"/>
<name>F8KQK7_HELBC</name>
<dbReference type="EMBL" id="FR871757">
    <property type="protein sequence ID" value="CCB79011.1"/>
    <property type="molecule type" value="Genomic_DNA"/>
</dbReference>
<evidence type="ECO:0000313" key="2">
    <source>
        <dbReference type="Proteomes" id="UP000008387"/>
    </source>
</evidence>
<dbReference type="Proteomes" id="UP000008387">
    <property type="component" value="Chromosome"/>
</dbReference>
<gene>
    <name evidence="1" type="ordered locus">HBZC1_00250</name>
</gene>